<keyword evidence="3" id="KW-1185">Reference proteome</keyword>
<accession>W8P7B7</accession>
<proteinExistence type="predicted"/>
<dbReference type="EMBL" id="CP007264">
    <property type="protein sequence ID" value="AHL23465.1"/>
    <property type="molecule type" value="Genomic_DNA"/>
</dbReference>
<gene>
    <name evidence="2" type="ORF">BD01_1863</name>
</gene>
<dbReference type="HOGENOM" id="CLU_3408383_0_0_2"/>
<dbReference type="STRING" id="195522.BD01_1863"/>
<sequence length="29" mass="3099">MRERKLKSIQTLPSPLNTGGGSAPYNPQG</sequence>
<protein>
    <submittedName>
        <fullName evidence="2">Uncharacterized protein</fullName>
    </submittedName>
</protein>
<evidence type="ECO:0000256" key="1">
    <source>
        <dbReference type="SAM" id="MobiDB-lite"/>
    </source>
</evidence>
<name>W8P7B7_9EURY</name>
<feature type="region of interest" description="Disordered" evidence="1">
    <location>
        <begin position="1"/>
        <end position="29"/>
    </location>
</feature>
<reference evidence="2 3" key="1">
    <citation type="submission" date="2014-02" db="EMBL/GenBank/DDBJ databases">
        <title>Genome Sequence of an Hyperthermophilic Archaeon, Thermococcus nautili 30-1, producing viral vesicles.</title>
        <authorList>
            <person name="Oberto J."/>
            <person name="Gaudin M."/>
            <person name="Cossu M."/>
            <person name="Gorlas A."/>
            <person name="Slesarev A."/>
            <person name="Marguet E."/>
            <person name="Forterre P."/>
        </authorList>
    </citation>
    <scope>NUCLEOTIDE SEQUENCE [LARGE SCALE GENOMIC DNA]</scope>
    <source>
        <strain evidence="2 3">30-1</strain>
    </source>
</reference>
<dbReference type="AlphaFoldDB" id="W8P7B7"/>
<evidence type="ECO:0000313" key="2">
    <source>
        <dbReference type="EMBL" id="AHL23465.1"/>
    </source>
</evidence>
<feature type="compositionally biased region" description="Polar residues" evidence="1">
    <location>
        <begin position="8"/>
        <end position="17"/>
    </location>
</feature>
<dbReference type="KEGG" id="tnu:BD01_1863"/>
<organism evidence="2 3">
    <name type="scientific">Thermococcus nautili</name>
    <dbReference type="NCBI Taxonomy" id="195522"/>
    <lineage>
        <taxon>Archaea</taxon>
        <taxon>Methanobacteriati</taxon>
        <taxon>Methanobacteriota</taxon>
        <taxon>Thermococci</taxon>
        <taxon>Thermococcales</taxon>
        <taxon>Thermococcaceae</taxon>
        <taxon>Thermococcus</taxon>
    </lineage>
</organism>
<evidence type="ECO:0000313" key="3">
    <source>
        <dbReference type="Proteomes" id="UP000019434"/>
    </source>
</evidence>
<dbReference type="Proteomes" id="UP000019434">
    <property type="component" value="Chromosome"/>
</dbReference>